<dbReference type="Gene3D" id="1.20.272.10">
    <property type="match status" value="1"/>
</dbReference>
<sequence>MSLSHSVDTNLKADLFQCPVCERQFSQSIIETHVNKCIFLNTQTENKLKRAGSYGDDNETVDSAIHKRIKTDVGSASTTSKEFSVPVKTTNKSNVNQEMIPITESLTFDKNIPLAEFMRPSLLEDLVGHTDIFGPGCMIHSMLVKKKIPNMILWGPPGCGKTSLANVIANVCKELKTLRFVKLSATMCGVNEVKEVVKAAKNECQFKRHTVLFMDEIHRFNKLQQDTFLPHVESGTITLVGATTENPSFSLNNALLSRCRVIVLEKLSVENVLQILEKAILKNNLAVIVDNLKERQSKFGETKCFIERSSLQWLAEMCDGDARIALGALELTLNSQKPNDKSVPCVTLEEIKGGIKRTHILYDKKGDEHYNIISAIQKSIRASDDNAALYWTTRALHGGEDPLYIARRLIRTACEDIGLGDPNALVEAVSCLHGCQHIGMPECEVLLAQCAVRLARAPKSTEVYHAMKRVQQTLRDTKGSLPPIPMHLRNAPTKLMKELGYAKGYNKNHKDSSGLTYVPEGMEGVNFFTASNGC</sequence>
<dbReference type="OrthoDB" id="10265467at2759"/>
<dbReference type="SUPFAM" id="SSF52540">
    <property type="entry name" value="P-loop containing nucleoside triphosphate hydrolases"/>
    <property type="match status" value="1"/>
</dbReference>
<accession>A0A821NDG5</accession>
<dbReference type="Pfam" id="PF16193">
    <property type="entry name" value="AAA_assoc_2"/>
    <property type="match status" value="1"/>
</dbReference>
<dbReference type="Pfam" id="PF12002">
    <property type="entry name" value="MgsA_C"/>
    <property type="match status" value="1"/>
</dbReference>
<dbReference type="AlphaFoldDB" id="A0A821NDG5"/>
<dbReference type="GO" id="GO:0005524">
    <property type="term" value="F:ATP binding"/>
    <property type="evidence" value="ECO:0007669"/>
    <property type="project" value="UniProtKB-KW"/>
</dbReference>
<evidence type="ECO:0000313" key="6">
    <source>
        <dbReference type="EMBL" id="CAF4784852.1"/>
    </source>
</evidence>
<dbReference type="GO" id="GO:0000731">
    <property type="term" value="P:DNA synthesis involved in DNA repair"/>
    <property type="evidence" value="ECO:0007669"/>
    <property type="project" value="TreeGrafter"/>
</dbReference>
<dbReference type="InterPro" id="IPR003959">
    <property type="entry name" value="ATPase_AAA_core"/>
</dbReference>
<keyword evidence="2" id="KW-0235">DNA replication</keyword>
<dbReference type="InterPro" id="IPR032423">
    <property type="entry name" value="AAA_assoc_2"/>
</dbReference>
<dbReference type="PANTHER" id="PTHR13779">
    <property type="entry name" value="WERNER HELICASE-INTERACTING PROTEIN 1 FAMILY MEMBER"/>
    <property type="match status" value="1"/>
</dbReference>
<organism evidence="6 7">
    <name type="scientific">Pieris macdunnoughi</name>
    <dbReference type="NCBI Taxonomy" id="345717"/>
    <lineage>
        <taxon>Eukaryota</taxon>
        <taxon>Metazoa</taxon>
        <taxon>Ecdysozoa</taxon>
        <taxon>Arthropoda</taxon>
        <taxon>Hexapoda</taxon>
        <taxon>Insecta</taxon>
        <taxon>Pterygota</taxon>
        <taxon>Neoptera</taxon>
        <taxon>Endopterygota</taxon>
        <taxon>Lepidoptera</taxon>
        <taxon>Glossata</taxon>
        <taxon>Ditrysia</taxon>
        <taxon>Papilionoidea</taxon>
        <taxon>Pieridae</taxon>
        <taxon>Pierinae</taxon>
        <taxon>Pieris</taxon>
    </lineage>
</organism>
<evidence type="ECO:0000259" key="5">
    <source>
        <dbReference type="SMART" id="SM00382"/>
    </source>
</evidence>
<proteinExistence type="inferred from homology"/>
<feature type="domain" description="AAA+ ATPase" evidence="5">
    <location>
        <begin position="147"/>
        <end position="267"/>
    </location>
</feature>
<dbReference type="SUPFAM" id="SSF48019">
    <property type="entry name" value="post-AAA+ oligomerization domain-like"/>
    <property type="match status" value="1"/>
</dbReference>
<dbReference type="Gene3D" id="1.10.3710.10">
    <property type="entry name" value="DNA polymerase III clamp loader subunits, C-terminal domain"/>
    <property type="match status" value="1"/>
</dbReference>
<dbReference type="Proteomes" id="UP000663880">
    <property type="component" value="Unassembled WGS sequence"/>
</dbReference>
<gene>
    <name evidence="6" type="ORF">PMACD_LOCUS2547</name>
</gene>
<dbReference type="Gene3D" id="3.40.50.300">
    <property type="entry name" value="P-loop containing nucleotide triphosphate hydrolases"/>
    <property type="match status" value="1"/>
</dbReference>
<dbReference type="GO" id="GO:0005634">
    <property type="term" value="C:nucleus"/>
    <property type="evidence" value="ECO:0007669"/>
    <property type="project" value="TreeGrafter"/>
</dbReference>
<evidence type="ECO:0000256" key="4">
    <source>
        <dbReference type="ARBA" id="ARBA00022840"/>
    </source>
</evidence>
<dbReference type="InterPro" id="IPR021886">
    <property type="entry name" value="MgsA_C"/>
</dbReference>
<dbReference type="GO" id="GO:0003677">
    <property type="term" value="F:DNA binding"/>
    <property type="evidence" value="ECO:0007669"/>
    <property type="project" value="InterPro"/>
</dbReference>
<dbReference type="CDD" id="cd00009">
    <property type="entry name" value="AAA"/>
    <property type="match status" value="1"/>
</dbReference>
<comment type="caution">
    <text evidence="6">The sequence shown here is derived from an EMBL/GenBank/DDBJ whole genome shotgun (WGS) entry which is preliminary data.</text>
</comment>
<evidence type="ECO:0000313" key="7">
    <source>
        <dbReference type="Proteomes" id="UP000663880"/>
    </source>
</evidence>
<evidence type="ECO:0000256" key="1">
    <source>
        <dbReference type="ARBA" id="ARBA00008959"/>
    </source>
</evidence>
<dbReference type="InterPro" id="IPR008921">
    <property type="entry name" value="DNA_pol3_clamp-load_cplx_C"/>
</dbReference>
<comment type="similarity">
    <text evidence="1">Belongs to the AAA ATPase family. RarA/MGS1/WRNIP1 subfamily.</text>
</comment>
<dbReference type="GO" id="GO:0017116">
    <property type="term" value="F:single-stranded DNA helicase activity"/>
    <property type="evidence" value="ECO:0007669"/>
    <property type="project" value="TreeGrafter"/>
</dbReference>
<dbReference type="GO" id="GO:0008047">
    <property type="term" value="F:enzyme activator activity"/>
    <property type="evidence" value="ECO:0007669"/>
    <property type="project" value="TreeGrafter"/>
</dbReference>
<dbReference type="FunFam" id="1.20.272.10:FF:000001">
    <property type="entry name" value="Putative AAA family ATPase"/>
    <property type="match status" value="1"/>
</dbReference>
<reference evidence="6" key="1">
    <citation type="submission" date="2021-02" db="EMBL/GenBank/DDBJ databases">
        <authorList>
            <person name="Steward A R."/>
        </authorList>
    </citation>
    <scope>NUCLEOTIDE SEQUENCE</scope>
</reference>
<dbReference type="CDD" id="cd18139">
    <property type="entry name" value="HLD_clamp_RarA"/>
    <property type="match status" value="1"/>
</dbReference>
<evidence type="ECO:0000256" key="3">
    <source>
        <dbReference type="ARBA" id="ARBA00022741"/>
    </source>
</evidence>
<evidence type="ECO:0000256" key="2">
    <source>
        <dbReference type="ARBA" id="ARBA00022705"/>
    </source>
</evidence>
<dbReference type="SMART" id="SM00382">
    <property type="entry name" value="AAA"/>
    <property type="match status" value="1"/>
</dbReference>
<dbReference type="FunFam" id="3.40.50.300:FF:000137">
    <property type="entry name" value="Replication-associated recombination protein A"/>
    <property type="match status" value="1"/>
</dbReference>
<dbReference type="GO" id="GO:0006261">
    <property type="term" value="P:DNA-templated DNA replication"/>
    <property type="evidence" value="ECO:0007669"/>
    <property type="project" value="TreeGrafter"/>
</dbReference>
<keyword evidence="3" id="KW-0547">Nucleotide-binding</keyword>
<dbReference type="Gene3D" id="1.10.8.60">
    <property type="match status" value="1"/>
</dbReference>
<dbReference type="InterPro" id="IPR051314">
    <property type="entry name" value="AAA_ATPase_RarA/MGS1/WRNIP1"/>
</dbReference>
<dbReference type="EMBL" id="CAJOBZ010000004">
    <property type="protein sequence ID" value="CAF4784852.1"/>
    <property type="molecule type" value="Genomic_DNA"/>
</dbReference>
<keyword evidence="4" id="KW-0067">ATP-binding</keyword>
<dbReference type="InterPro" id="IPR027417">
    <property type="entry name" value="P-loop_NTPase"/>
</dbReference>
<keyword evidence="7" id="KW-1185">Reference proteome</keyword>
<dbReference type="Pfam" id="PF00004">
    <property type="entry name" value="AAA"/>
    <property type="match status" value="1"/>
</dbReference>
<dbReference type="InterPro" id="IPR003593">
    <property type="entry name" value="AAA+_ATPase"/>
</dbReference>
<protein>
    <recommendedName>
        <fullName evidence="5">AAA+ ATPase domain-containing protein</fullName>
    </recommendedName>
</protein>
<name>A0A821NDG5_9NEOP</name>
<dbReference type="PANTHER" id="PTHR13779:SF7">
    <property type="entry name" value="ATPASE WRNIP1"/>
    <property type="match status" value="1"/>
</dbReference>
<dbReference type="GO" id="GO:0016887">
    <property type="term" value="F:ATP hydrolysis activity"/>
    <property type="evidence" value="ECO:0007669"/>
    <property type="project" value="InterPro"/>
</dbReference>